<dbReference type="InterPro" id="IPR036157">
    <property type="entry name" value="dUTPase-like_sf"/>
</dbReference>
<evidence type="ECO:0000256" key="1">
    <source>
        <dbReference type="ARBA" id="ARBA00005142"/>
    </source>
</evidence>
<dbReference type="OMA" id="CERIFCA"/>
<accession>A0A1D2M994</accession>
<dbReference type="GO" id="GO:0000287">
    <property type="term" value="F:magnesium ion binding"/>
    <property type="evidence" value="ECO:0007669"/>
    <property type="project" value="InterPro"/>
</dbReference>
<dbReference type="InterPro" id="IPR029054">
    <property type="entry name" value="dUTPase-like"/>
</dbReference>
<comment type="pathway">
    <text evidence="1">Pyrimidine metabolism; dUMP biosynthesis; dUMP from dCTP (dUTP route): step 2/2.</text>
</comment>
<protein>
    <recommendedName>
        <fullName evidence="3">dUTP diphosphatase</fullName>
        <ecNumber evidence="3">3.6.1.23</ecNumber>
    </recommendedName>
</protein>
<dbReference type="STRING" id="48709.A0A1D2M994"/>
<dbReference type="Pfam" id="PF00692">
    <property type="entry name" value="dUTPase"/>
    <property type="match status" value="1"/>
</dbReference>
<reference evidence="6 7" key="1">
    <citation type="journal article" date="2016" name="Genome Biol. Evol.">
        <title>Gene Family Evolution Reflects Adaptation to Soil Environmental Stressors in the Genome of the Collembolan Orchesella cincta.</title>
        <authorList>
            <person name="Faddeeva-Vakhrusheva A."/>
            <person name="Derks M.F."/>
            <person name="Anvar S.Y."/>
            <person name="Agamennone V."/>
            <person name="Suring W."/>
            <person name="Smit S."/>
            <person name="van Straalen N.M."/>
            <person name="Roelofs D."/>
        </authorList>
    </citation>
    <scope>NUCLEOTIDE SEQUENCE [LARGE SCALE GENOMIC DNA]</scope>
    <source>
        <tissue evidence="6">Mixed pool</tissue>
    </source>
</reference>
<keyword evidence="6" id="KW-0378">Hydrolase</keyword>
<dbReference type="Proteomes" id="UP000094527">
    <property type="component" value="Unassembled WGS sequence"/>
</dbReference>
<evidence type="ECO:0000256" key="2">
    <source>
        <dbReference type="ARBA" id="ARBA00006581"/>
    </source>
</evidence>
<dbReference type="Gene3D" id="2.70.40.10">
    <property type="match status" value="1"/>
</dbReference>
<keyword evidence="7" id="KW-1185">Reference proteome</keyword>
<dbReference type="SUPFAM" id="SSF51283">
    <property type="entry name" value="dUTPase-like"/>
    <property type="match status" value="1"/>
</dbReference>
<feature type="domain" description="dUTPase-like" evidence="5">
    <location>
        <begin position="2"/>
        <end position="75"/>
    </location>
</feature>
<proteinExistence type="inferred from homology"/>
<dbReference type="AlphaFoldDB" id="A0A1D2M994"/>
<organism evidence="6 7">
    <name type="scientific">Orchesella cincta</name>
    <name type="common">Springtail</name>
    <name type="synonym">Podura cincta</name>
    <dbReference type="NCBI Taxonomy" id="48709"/>
    <lineage>
        <taxon>Eukaryota</taxon>
        <taxon>Metazoa</taxon>
        <taxon>Ecdysozoa</taxon>
        <taxon>Arthropoda</taxon>
        <taxon>Hexapoda</taxon>
        <taxon>Collembola</taxon>
        <taxon>Entomobryomorpha</taxon>
        <taxon>Entomobryoidea</taxon>
        <taxon>Orchesellidae</taxon>
        <taxon>Orchesellinae</taxon>
        <taxon>Orchesella</taxon>
    </lineage>
</organism>
<dbReference type="GO" id="GO:0004170">
    <property type="term" value="F:dUTP diphosphatase activity"/>
    <property type="evidence" value="ECO:0007669"/>
    <property type="project" value="UniProtKB-EC"/>
</dbReference>
<dbReference type="EC" id="3.6.1.23" evidence="3"/>
<comment type="similarity">
    <text evidence="2">Belongs to the dUTPase family.</text>
</comment>
<comment type="caution">
    <text evidence="6">The sequence shown here is derived from an EMBL/GenBank/DDBJ whole genome shotgun (WGS) entry which is preliminary data.</text>
</comment>
<dbReference type="GO" id="GO:0006226">
    <property type="term" value="P:dUMP biosynthetic process"/>
    <property type="evidence" value="ECO:0007669"/>
    <property type="project" value="InterPro"/>
</dbReference>
<name>A0A1D2M994_ORCCI</name>
<evidence type="ECO:0000256" key="3">
    <source>
        <dbReference type="ARBA" id="ARBA00012379"/>
    </source>
</evidence>
<evidence type="ECO:0000313" key="7">
    <source>
        <dbReference type="Proteomes" id="UP000094527"/>
    </source>
</evidence>
<dbReference type="PANTHER" id="PTHR11241">
    <property type="entry name" value="DEOXYURIDINE 5'-TRIPHOSPHATE NUCLEOTIDOHYDROLASE"/>
    <property type="match status" value="1"/>
</dbReference>
<evidence type="ECO:0000313" key="6">
    <source>
        <dbReference type="EMBL" id="ODM89553.1"/>
    </source>
</evidence>
<dbReference type="EMBL" id="LJIJ01002549">
    <property type="protein sequence ID" value="ODM89553.1"/>
    <property type="molecule type" value="Genomic_DNA"/>
</dbReference>
<dbReference type="OrthoDB" id="419889at2759"/>
<evidence type="ECO:0000256" key="4">
    <source>
        <dbReference type="ARBA" id="ARBA00023080"/>
    </source>
</evidence>
<sequence length="84" mass="8982">MAIKSLAVLGGVIDRDYTGSIIIMLHNFGRETLCIQPGDRVAQLIVERIYSGEASVVDEWKQSTSRGVAGFGSTGYSSSTLSLT</sequence>
<evidence type="ECO:0000259" key="5">
    <source>
        <dbReference type="Pfam" id="PF00692"/>
    </source>
</evidence>
<gene>
    <name evidence="6" type="ORF">Ocin01_17128</name>
</gene>
<dbReference type="GO" id="GO:0046081">
    <property type="term" value="P:dUTP catabolic process"/>
    <property type="evidence" value="ECO:0007669"/>
    <property type="project" value="InterPro"/>
</dbReference>
<keyword evidence="4" id="KW-0546">Nucleotide metabolism</keyword>
<dbReference type="InterPro" id="IPR008181">
    <property type="entry name" value="dUTPase"/>
</dbReference>
<dbReference type="PANTHER" id="PTHR11241:SF0">
    <property type="entry name" value="DEOXYURIDINE 5'-TRIPHOSPHATE NUCLEOTIDOHYDROLASE"/>
    <property type="match status" value="1"/>
</dbReference>